<proteinExistence type="predicted"/>
<protein>
    <recommendedName>
        <fullName evidence="6">Tyr recombinase domain-containing protein</fullName>
    </recommendedName>
</protein>
<name>A0ABN8LES0_9CNID</name>
<evidence type="ECO:0000256" key="1">
    <source>
        <dbReference type="ARBA" id="ARBA00023172"/>
    </source>
</evidence>
<dbReference type="EMBL" id="CALNXI010000025">
    <property type="protein sequence ID" value="CAH3015588.1"/>
    <property type="molecule type" value="Genomic_DNA"/>
</dbReference>
<dbReference type="Proteomes" id="UP001159427">
    <property type="component" value="Unassembled WGS sequence"/>
</dbReference>
<keyword evidence="5" id="KW-1185">Reference proteome</keyword>
<dbReference type="InterPro" id="IPR013762">
    <property type="entry name" value="Integrase-like_cat_sf"/>
</dbReference>
<evidence type="ECO:0000313" key="2">
    <source>
        <dbReference type="EMBL" id="CAH3015588.1"/>
    </source>
</evidence>
<evidence type="ECO:0008006" key="6">
    <source>
        <dbReference type="Google" id="ProtNLM"/>
    </source>
</evidence>
<dbReference type="PANTHER" id="PTHR34605">
    <property type="entry name" value="PHAGE_INTEGRASE DOMAIN-CONTAINING PROTEIN"/>
    <property type="match status" value="1"/>
</dbReference>
<dbReference type="InterPro" id="IPR052925">
    <property type="entry name" value="Phage_Integrase-like_Recomb"/>
</dbReference>
<dbReference type="EMBL" id="CALNXI010000494">
    <property type="protein sequence ID" value="CAH3028163.1"/>
    <property type="molecule type" value="Genomic_DNA"/>
</dbReference>
<evidence type="ECO:0000313" key="4">
    <source>
        <dbReference type="EMBL" id="CAH3190415.1"/>
    </source>
</evidence>
<dbReference type="PANTHER" id="PTHR34605:SF4">
    <property type="entry name" value="DNA ADENINE METHYLTRANSFERASE"/>
    <property type="match status" value="1"/>
</dbReference>
<comment type="caution">
    <text evidence="2">The sequence shown here is derived from an EMBL/GenBank/DDBJ whole genome shotgun (WGS) entry which is preliminary data.</text>
</comment>
<dbReference type="SUPFAM" id="SSF56349">
    <property type="entry name" value="DNA breaking-rejoining enzymes"/>
    <property type="match status" value="1"/>
</dbReference>
<gene>
    <name evidence="2" type="ORF">PEVE_00018379</name>
    <name evidence="4" type="ORF">PEVE_00020448</name>
    <name evidence="3" type="ORF">PEVE_00033292</name>
</gene>
<reference evidence="2 5" key="1">
    <citation type="submission" date="2022-05" db="EMBL/GenBank/DDBJ databases">
        <authorList>
            <consortium name="Genoscope - CEA"/>
            <person name="William W."/>
        </authorList>
    </citation>
    <scope>NUCLEOTIDE SEQUENCE [LARGE SCALE GENOMIC DNA]</scope>
</reference>
<dbReference type="InterPro" id="IPR011010">
    <property type="entry name" value="DNA_brk_join_enz"/>
</dbReference>
<dbReference type="Gene3D" id="1.10.443.10">
    <property type="entry name" value="Intergrase catalytic core"/>
    <property type="match status" value="1"/>
</dbReference>
<accession>A0ABN8LES0</accession>
<sequence length="259" mass="29402">LKSKADSTARKYEKGFNTWRKWASQFKEIVIFPASSVHVSLFFLSLIQESASCSTIDEVHYGLKWVHDLAASLSDLRVLTLCVLGYAGFFRFNELVQLRRCDFQFEDSFMRIFVHRSKTDVYRDGAWVVIAKTFKHTCPYLLVQRYFVAASFSADSEEFIFRPLVFLRSTGAYKLRGSVPLSYTRAREIVLSAFDSIGLPKQDYGLHSLRAGGASAAANARVPDRLFKRHGRWKSDKAKDGYIKDSVHSLLSVSLSLGI</sequence>
<dbReference type="SUPFAM" id="SSF47823">
    <property type="entry name" value="lambda integrase-like, N-terminal domain"/>
    <property type="match status" value="1"/>
</dbReference>
<dbReference type="EMBL" id="CALNXI010002741">
    <property type="protein sequence ID" value="CAH3190415.1"/>
    <property type="molecule type" value="Genomic_DNA"/>
</dbReference>
<keyword evidence="1" id="KW-0233">DNA recombination</keyword>
<feature type="non-terminal residue" evidence="2">
    <location>
        <position position="1"/>
    </location>
</feature>
<evidence type="ECO:0000313" key="5">
    <source>
        <dbReference type="Proteomes" id="UP001159427"/>
    </source>
</evidence>
<organism evidence="2 5">
    <name type="scientific">Porites evermanni</name>
    <dbReference type="NCBI Taxonomy" id="104178"/>
    <lineage>
        <taxon>Eukaryota</taxon>
        <taxon>Metazoa</taxon>
        <taxon>Cnidaria</taxon>
        <taxon>Anthozoa</taxon>
        <taxon>Hexacorallia</taxon>
        <taxon>Scleractinia</taxon>
        <taxon>Fungiina</taxon>
        <taxon>Poritidae</taxon>
        <taxon>Porites</taxon>
    </lineage>
</organism>
<evidence type="ECO:0000313" key="3">
    <source>
        <dbReference type="EMBL" id="CAH3028163.1"/>
    </source>
</evidence>